<sequence>MDDLTVNTESVPGCRWILKGLEKLMERGRMRFKPAKSRSMVLRRGKVDDNFQFSVAGATIPTVTEKPVKSLGKVFDSTLRDPESIRSTCTELDKWLNSVDRSGLPGKFKGWLYQHGILPRILWPLLFYEVQISTVESLDRASEKSKQHSTLWAPQQIATATQVLGRGIQGNESQGSVAI</sequence>
<evidence type="ECO:0000313" key="2">
    <source>
        <dbReference type="Proteomes" id="UP001157502"/>
    </source>
</evidence>
<organism evidence="1 2">
    <name type="scientific">Dallia pectoralis</name>
    <name type="common">Alaska blackfish</name>
    <dbReference type="NCBI Taxonomy" id="75939"/>
    <lineage>
        <taxon>Eukaryota</taxon>
        <taxon>Metazoa</taxon>
        <taxon>Chordata</taxon>
        <taxon>Craniata</taxon>
        <taxon>Vertebrata</taxon>
        <taxon>Euteleostomi</taxon>
        <taxon>Actinopterygii</taxon>
        <taxon>Neopterygii</taxon>
        <taxon>Teleostei</taxon>
        <taxon>Protacanthopterygii</taxon>
        <taxon>Esociformes</taxon>
        <taxon>Umbridae</taxon>
        <taxon>Dallia</taxon>
    </lineage>
</organism>
<evidence type="ECO:0000313" key="1">
    <source>
        <dbReference type="EMBL" id="KAJ8011883.1"/>
    </source>
</evidence>
<protein>
    <submittedName>
        <fullName evidence="1">Uncharacterized protein</fullName>
    </submittedName>
</protein>
<keyword evidence="2" id="KW-1185">Reference proteome</keyword>
<name>A0ACC2H7M4_DALPE</name>
<accession>A0ACC2H7M4</accession>
<reference evidence="1" key="1">
    <citation type="submission" date="2021-05" db="EMBL/GenBank/DDBJ databases">
        <authorList>
            <person name="Pan Q."/>
            <person name="Jouanno E."/>
            <person name="Zahm M."/>
            <person name="Klopp C."/>
            <person name="Cabau C."/>
            <person name="Louis A."/>
            <person name="Berthelot C."/>
            <person name="Parey E."/>
            <person name="Roest Crollius H."/>
            <person name="Montfort J."/>
            <person name="Robinson-Rechavi M."/>
            <person name="Bouchez O."/>
            <person name="Lampietro C."/>
            <person name="Lopez Roques C."/>
            <person name="Donnadieu C."/>
            <person name="Postlethwait J."/>
            <person name="Bobe J."/>
            <person name="Dillon D."/>
            <person name="Chandos A."/>
            <person name="von Hippel F."/>
            <person name="Guiguen Y."/>
        </authorList>
    </citation>
    <scope>NUCLEOTIDE SEQUENCE</scope>
    <source>
        <strain evidence="1">YG-Jan2019</strain>
    </source>
</reference>
<proteinExistence type="predicted"/>
<comment type="caution">
    <text evidence="1">The sequence shown here is derived from an EMBL/GenBank/DDBJ whole genome shotgun (WGS) entry which is preliminary data.</text>
</comment>
<gene>
    <name evidence="1" type="ORF">DPEC_G00062910</name>
</gene>
<dbReference type="Proteomes" id="UP001157502">
    <property type="component" value="Chromosome 5"/>
</dbReference>
<dbReference type="EMBL" id="CM055732">
    <property type="protein sequence ID" value="KAJ8011883.1"/>
    <property type="molecule type" value="Genomic_DNA"/>
</dbReference>